<dbReference type="InterPro" id="IPR051826">
    <property type="entry name" value="E3_ubiquitin-ligase_domain"/>
</dbReference>
<evidence type="ECO:0000313" key="7">
    <source>
        <dbReference type="Proteomes" id="UP000233524"/>
    </source>
</evidence>
<dbReference type="Pfam" id="PF13639">
    <property type="entry name" value="zf-RING_2"/>
    <property type="match status" value="1"/>
</dbReference>
<evidence type="ECO:0000256" key="1">
    <source>
        <dbReference type="PROSITE-ProRule" id="PRU00175"/>
    </source>
</evidence>
<feature type="signal peptide" evidence="4">
    <location>
        <begin position="1"/>
        <end position="19"/>
    </location>
</feature>
<organism evidence="6 7">
    <name type="scientific">Lomentospora prolificans</name>
    <dbReference type="NCBI Taxonomy" id="41688"/>
    <lineage>
        <taxon>Eukaryota</taxon>
        <taxon>Fungi</taxon>
        <taxon>Dikarya</taxon>
        <taxon>Ascomycota</taxon>
        <taxon>Pezizomycotina</taxon>
        <taxon>Sordariomycetes</taxon>
        <taxon>Hypocreomycetidae</taxon>
        <taxon>Microascales</taxon>
        <taxon>Microascaceae</taxon>
        <taxon>Lomentospora</taxon>
    </lineage>
</organism>
<dbReference type="InParanoid" id="A0A2N3N3I6"/>
<dbReference type="AlphaFoldDB" id="A0A2N3N3I6"/>
<dbReference type="Proteomes" id="UP000233524">
    <property type="component" value="Unassembled WGS sequence"/>
</dbReference>
<evidence type="ECO:0000313" key="6">
    <source>
        <dbReference type="EMBL" id="PKS06974.1"/>
    </source>
</evidence>
<accession>A0A2N3N3I6</accession>
<dbReference type="STRING" id="41688.A0A2N3N3I6"/>
<dbReference type="GO" id="GO:0006511">
    <property type="term" value="P:ubiquitin-dependent protein catabolic process"/>
    <property type="evidence" value="ECO:0007669"/>
    <property type="project" value="TreeGrafter"/>
</dbReference>
<feature type="compositionally biased region" description="Basic and acidic residues" evidence="2">
    <location>
        <begin position="400"/>
        <end position="409"/>
    </location>
</feature>
<comment type="caution">
    <text evidence="6">The sequence shown here is derived from an EMBL/GenBank/DDBJ whole genome shotgun (WGS) entry which is preliminary data.</text>
</comment>
<feature type="chain" id="PRO_5014794524" description="RING-type domain-containing protein" evidence="4">
    <location>
        <begin position="20"/>
        <end position="503"/>
    </location>
</feature>
<keyword evidence="3" id="KW-0472">Membrane</keyword>
<feature type="domain" description="RING-type" evidence="5">
    <location>
        <begin position="348"/>
        <end position="390"/>
    </location>
</feature>
<feature type="compositionally biased region" description="Basic and acidic residues" evidence="2">
    <location>
        <begin position="473"/>
        <end position="491"/>
    </location>
</feature>
<feature type="transmembrane region" description="Helical" evidence="3">
    <location>
        <begin position="210"/>
        <end position="231"/>
    </location>
</feature>
<keyword evidence="7" id="KW-1185">Reference proteome</keyword>
<feature type="compositionally biased region" description="Polar residues" evidence="2">
    <location>
        <begin position="327"/>
        <end position="338"/>
    </location>
</feature>
<name>A0A2N3N3I6_9PEZI</name>
<dbReference type="OrthoDB" id="8062037at2759"/>
<keyword evidence="1" id="KW-0863">Zinc-finger</keyword>
<dbReference type="Gene3D" id="3.30.40.10">
    <property type="entry name" value="Zinc/RING finger domain, C3HC4 (zinc finger)"/>
    <property type="match status" value="1"/>
</dbReference>
<feature type="region of interest" description="Disordered" evidence="2">
    <location>
        <begin position="400"/>
        <end position="428"/>
    </location>
</feature>
<dbReference type="VEuPathDB" id="FungiDB:jhhlp_005571"/>
<feature type="compositionally biased region" description="Low complexity" evidence="2">
    <location>
        <begin position="289"/>
        <end position="315"/>
    </location>
</feature>
<sequence>MASRILLSALALVAPFVMADDAKIRSETDVPDWVSDSAMVMRLSTFGGGEPTPYHYTVVPLTATTGLNQTDDDRGTILIDGHMVLIDASNYKQISEGTFDEIAYLSCDEPSGDTDLTPDEIVNTIMATNPLAIVLYTLAGNICALEGEDLSYDSIFTIIDTGDAEQALGFLNNTAEDDAVHVTISGNTTQEIPEEESSQSGSNSAVAMSVLYSITGLVTVLFLVIIATGTIRAHRYPERYGPRGGYEGRPRQSRAKGIARAVLDTLPIIKFGGPPPGKPDPDLEFQAQTRSSPRTPRTPSPVALAGPTPGGTTVVPPTPLRTEIATPKNTTTRATRQTSNEDGVHLGCSICTDDFAVGEDVRVLPCNHKFHPACVDPWLINVSGTCPLCRLDLRPDNQKEDGVQVDESHMPPPLELDETDNDAASATQRSRASRFFDLTRLRHASAEERLQALRQFRHSHAPASSSSSTTGENADRGRRAKLADKLREKFHIRTRPQSPGSQQ</sequence>
<dbReference type="GO" id="GO:0061630">
    <property type="term" value="F:ubiquitin protein ligase activity"/>
    <property type="evidence" value="ECO:0007669"/>
    <property type="project" value="TreeGrafter"/>
</dbReference>
<dbReference type="SUPFAM" id="SSF57850">
    <property type="entry name" value="RING/U-box"/>
    <property type="match status" value="1"/>
</dbReference>
<dbReference type="InterPro" id="IPR013083">
    <property type="entry name" value="Znf_RING/FYVE/PHD"/>
</dbReference>
<dbReference type="PANTHER" id="PTHR22765:SF416">
    <property type="entry name" value="E3 UBIQUITIN-PROTEIN LIGASE GODZILLA"/>
    <property type="match status" value="1"/>
</dbReference>
<keyword evidence="1" id="KW-0479">Metal-binding</keyword>
<dbReference type="PANTHER" id="PTHR22765">
    <property type="entry name" value="RING FINGER AND PROTEASE ASSOCIATED DOMAIN-CONTAINING"/>
    <property type="match status" value="1"/>
</dbReference>
<dbReference type="InterPro" id="IPR001841">
    <property type="entry name" value="Znf_RING"/>
</dbReference>
<reference evidence="6 7" key="1">
    <citation type="journal article" date="2017" name="G3 (Bethesda)">
        <title>First Draft Genome Sequence of the Pathogenic Fungus Lomentospora prolificans (Formerly Scedosporium prolificans).</title>
        <authorList>
            <person name="Luo R."/>
            <person name="Zimin A."/>
            <person name="Workman R."/>
            <person name="Fan Y."/>
            <person name="Pertea G."/>
            <person name="Grossman N."/>
            <person name="Wear M.P."/>
            <person name="Jia B."/>
            <person name="Miller H."/>
            <person name="Casadevall A."/>
            <person name="Timp W."/>
            <person name="Zhang S.X."/>
            <person name="Salzberg S.L."/>
        </authorList>
    </citation>
    <scope>NUCLEOTIDE SEQUENCE [LARGE SCALE GENOMIC DNA]</scope>
    <source>
        <strain evidence="6 7">JHH-5317</strain>
    </source>
</reference>
<evidence type="ECO:0000256" key="3">
    <source>
        <dbReference type="SAM" id="Phobius"/>
    </source>
</evidence>
<dbReference type="PROSITE" id="PS50089">
    <property type="entry name" value="ZF_RING_2"/>
    <property type="match status" value="1"/>
</dbReference>
<dbReference type="EMBL" id="NLAX01000701">
    <property type="protein sequence ID" value="PKS06974.1"/>
    <property type="molecule type" value="Genomic_DNA"/>
</dbReference>
<evidence type="ECO:0000256" key="2">
    <source>
        <dbReference type="SAM" id="MobiDB-lite"/>
    </source>
</evidence>
<dbReference type="GO" id="GO:0008270">
    <property type="term" value="F:zinc ion binding"/>
    <property type="evidence" value="ECO:0007669"/>
    <property type="project" value="UniProtKB-KW"/>
</dbReference>
<proteinExistence type="predicted"/>
<keyword evidence="3" id="KW-0812">Transmembrane</keyword>
<evidence type="ECO:0000259" key="5">
    <source>
        <dbReference type="PROSITE" id="PS50089"/>
    </source>
</evidence>
<dbReference type="GO" id="GO:0005737">
    <property type="term" value="C:cytoplasm"/>
    <property type="evidence" value="ECO:0007669"/>
    <property type="project" value="TreeGrafter"/>
</dbReference>
<keyword evidence="4" id="KW-0732">Signal</keyword>
<dbReference type="SMART" id="SM00184">
    <property type="entry name" value="RING"/>
    <property type="match status" value="1"/>
</dbReference>
<dbReference type="CDD" id="cd16454">
    <property type="entry name" value="RING-H2_PA-TM-RING"/>
    <property type="match status" value="1"/>
</dbReference>
<feature type="region of interest" description="Disordered" evidence="2">
    <location>
        <begin position="270"/>
        <end position="338"/>
    </location>
</feature>
<protein>
    <recommendedName>
        <fullName evidence="5">RING-type domain-containing protein</fullName>
    </recommendedName>
</protein>
<gene>
    <name evidence="6" type="ORF">jhhlp_005571</name>
</gene>
<feature type="region of interest" description="Disordered" evidence="2">
    <location>
        <begin position="457"/>
        <end position="503"/>
    </location>
</feature>
<evidence type="ECO:0000256" key="4">
    <source>
        <dbReference type="SAM" id="SignalP"/>
    </source>
</evidence>
<keyword evidence="3" id="KW-1133">Transmembrane helix</keyword>
<keyword evidence="1" id="KW-0862">Zinc</keyword>